<dbReference type="Proteomes" id="UP001596056">
    <property type="component" value="Unassembled WGS sequence"/>
</dbReference>
<dbReference type="InterPro" id="IPR036514">
    <property type="entry name" value="SGNH_hydro_sf"/>
</dbReference>
<comment type="caution">
    <text evidence="1">The sequence shown here is derived from an EMBL/GenBank/DDBJ whole genome shotgun (WGS) entry which is preliminary data.</text>
</comment>
<protein>
    <recommendedName>
        <fullName evidence="3">SGNH/GDSL hydrolase family protein</fullName>
    </recommendedName>
</protein>
<dbReference type="RefSeq" id="WP_209840965.1">
    <property type="nucleotide sequence ID" value="NZ_JAGGJP010000009.1"/>
</dbReference>
<reference evidence="2" key="1">
    <citation type="journal article" date="2019" name="Int. J. Syst. Evol. Microbiol.">
        <title>The Global Catalogue of Microorganisms (GCM) 10K type strain sequencing project: providing services to taxonomists for standard genome sequencing and annotation.</title>
        <authorList>
            <consortium name="The Broad Institute Genomics Platform"/>
            <consortium name="The Broad Institute Genome Sequencing Center for Infectious Disease"/>
            <person name="Wu L."/>
            <person name="Ma J."/>
        </authorList>
    </citation>
    <scope>NUCLEOTIDE SEQUENCE [LARGE SCALE GENOMIC DNA]</scope>
    <source>
        <strain evidence="2">KACC 11588</strain>
    </source>
</reference>
<gene>
    <name evidence="1" type="ORF">ACFPOC_13720</name>
</gene>
<dbReference type="SUPFAM" id="SSF52266">
    <property type="entry name" value="SGNH hydrolase"/>
    <property type="match status" value="1"/>
</dbReference>
<accession>A0ABW0SEV5</accession>
<name>A0ABW0SEV5_9RHOB</name>
<dbReference type="EMBL" id="JBHSNA010000015">
    <property type="protein sequence ID" value="MFC5567466.1"/>
    <property type="molecule type" value="Genomic_DNA"/>
</dbReference>
<keyword evidence="2" id="KW-1185">Reference proteome</keyword>
<dbReference type="Gene3D" id="3.40.50.1110">
    <property type="entry name" value="SGNH hydrolase"/>
    <property type="match status" value="1"/>
</dbReference>
<evidence type="ECO:0000313" key="2">
    <source>
        <dbReference type="Proteomes" id="UP001596056"/>
    </source>
</evidence>
<evidence type="ECO:0000313" key="1">
    <source>
        <dbReference type="EMBL" id="MFC5567466.1"/>
    </source>
</evidence>
<sequence>MSRTNVYKIARDTGGNRTGETLAGRLTLSTGDSAFVAGRAAGFLATGDEIELRLEGAASAARVVPSSAAAPAQLAAGDWDLVDVPSPGGNTLGITILAWPDDGGSGLLSLRWRIGAGAVQTAAFPSPLPALPWTYPIPVLAGEAASVQVGVGNAVGDAPLSSAKTRTPTATADTRLDFPRIGLIGPSTMAHTTYGAVGSGTTPYRQGDSAVGPLTWALMSERIAEIRVRSEATGDYVSGDNQAVAGAIRADYAAQITALAAEMAAEPNWLAWYEVGRNDIGSTTSLASDLIAWTIEDVGKLLAAGAKAVLVSKMWNRSAWTSTSNNRAVIRDYNAWLEAWAAQNEATVGVVRNYDCLTDPASSIADPYGWVTRSDQTHYTTKGAMVAGREAVLPALRKFCKPRPYPARTPDSLIGAMSGTGGTKTRLTGVVADGWNAQLSGASSTTIAAQEVIDGETFQVFTISAASLVPANGNMLAFNLVSGFPLAEGRKVSGRARVIVGSTAIPYALWGSVGNTNQFGDMSQGRAYMLASQTDSSNPTTLIAPGPSWASVLKHDGTMPHDLWLESSAHVLGAAGGSSVGFVLGLLFGTAAQDSDTLTIKIGQIQTFDVP</sequence>
<proteinExistence type="predicted"/>
<organism evidence="1 2">
    <name type="scientific">Rubellimicrobium aerolatum</name>
    <dbReference type="NCBI Taxonomy" id="490979"/>
    <lineage>
        <taxon>Bacteria</taxon>
        <taxon>Pseudomonadati</taxon>
        <taxon>Pseudomonadota</taxon>
        <taxon>Alphaproteobacteria</taxon>
        <taxon>Rhodobacterales</taxon>
        <taxon>Roseobacteraceae</taxon>
        <taxon>Rubellimicrobium</taxon>
    </lineage>
</organism>
<evidence type="ECO:0008006" key="3">
    <source>
        <dbReference type="Google" id="ProtNLM"/>
    </source>
</evidence>